<keyword evidence="4 9" id="KW-1133">Transmembrane helix</keyword>
<dbReference type="GO" id="GO:0005886">
    <property type="term" value="C:plasma membrane"/>
    <property type="evidence" value="ECO:0000318"/>
    <property type="project" value="GO_Central"/>
</dbReference>
<evidence type="ECO:0000256" key="1">
    <source>
        <dbReference type="ARBA" id="ARBA00004651"/>
    </source>
</evidence>
<dbReference type="RefSeq" id="XP_018104511.1">
    <property type="nucleotide sequence ID" value="XM_018249022.2"/>
</dbReference>
<evidence type="ECO:0000256" key="6">
    <source>
        <dbReference type="ARBA" id="ARBA00025718"/>
    </source>
</evidence>
<dbReference type="Xenbase" id="XB-GENE-17334710">
    <property type="gene designation" value="vangl1.S"/>
</dbReference>
<dbReference type="Proteomes" id="UP000186698">
    <property type="component" value="Chromosome 2S"/>
</dbReference>
<accession>A0A8J0UMG1</accession>
<name>A0A8J0UMG1_XENLA</name>
<evidence type="ECO:0000256" key="9">
    <source>
        <dbReference type="SAM" id="Phobius"/>
    </source>
</evidence>
<sequence length="523" mass="59387">MWEGETHPWRGREVQPGGLDMDTESNHSGYSHHSRSRHQRERSHDGQKSANIQPMVGQPLLGEDSGRGEEEEDGQDDHWGETTTAVTSERSASFEDLAPVGTSSIPDNAAPKTWIMIGFYLSCVLGLFAILTPPAFIVLPHVFWGSQLEPCGVVCEGLYISLAFKLLLLFLASWAVFLRPPRCALPRLVEFHALLLVLLFLLLSSYWLFYGVRVLGPQEKNLRGVVEYAVSLVDALIFIHYLALILLELRQLQPLFFLKVVRSSDGETRFYSLGTLSIQRAALFVLENYYKDFPVFHPTPPVVRKRSRHDNHNGKKVYNVDGPDSSTVSQSQTLISTSTNYKERYYEEAEHARKVRRRKARLVMSVHDAFSQLKHLVQQDEEWKSANTLHQQEAAQSIFPLIAQSLQRYLRSTQQAHLHSMEGIIQHLTLCLTHQMSPQAFLEQYLRPGPPVQYLSNPYGVWTLVSEESVTRPLRSNLTFCLQCSDTQLVVTVCGIPFLKLSETFIPPNSQRFIVSSKPETNL</sequence>
<feature type="transmembrane region" description="Helical" evidence="9">
    <location>
        <begin position="114"/>
        <end position="137"/>
    </location>
</feature>
<keyword evidence="10" id="KW-1185">Reference proteome</keyword>
<evidence type="ECO:0000256" key="3">
    <source>
        <dbReference type="ARBA" id="ARBA00022692"/>
    </source>
</evidence>
<feature type="transmembrane region" description="Helical" evidence="9">
    <location>
        <begin position="157"/>
        <end position="177"/>
    </location>
</feature>
<comment type="subcellular location">
    <subcellularLocation>
        <location evidence="1">Cell membrane</location>
        <topology evidence="1">Multi-pass membrane protein</topology>
    </subcellularLocation>
</comment>
<evidence type="ECO:0000313" key="11">
    <source>
        <dbReference type="RefSeq" id="XP_018104511.1"/>
    </source>
</evidence>
<proteinExistence type="inferred from homology"/>
<evidence type="ECO:0000256" key="5">
    <source>
        <dbReference type="ARBA" id="ARBA00023136"/>
    </source>
</evidence>
<dbReference type="AlphaFoldDB" id="A0A8J0UMG1"/>
<dbReference type="OrthoDB" id="8887313at2759"/>
<comment type="similarity">
    <text evidence="6 7">Belongs to the Vang family.</text>
</comment>
<feature type="transmembrane region" description="Helical" evidence="9">
    <location>
        <begin position="229"/>
        <end position="249"/>
    </location>
</feature>
<dbReference type="PIRSF" id="PIRSF007991">
    <property type="entry name" value="Strabismus"/>
    <property type="match status" value="1"/>
</dbReference>
<evidence type="ECO:0000256" key="8">
    <source>
        <dbReference type="SAM" id="MobiDB-lite"/>
    </source>
</evidence>
<dbReference type="AGR" id="Xenbase:XB-GENE-17334710"/>
<evidence type="ECO:0000313" key="10">
    <source>
        <dbReference type="Proteomes" id="UP000186698"/>
    </source>
</evidence>
<feature type="compositionally biased region" description="Polar residues" evidence="8">
    <location>
        <begin position="82"/>
        <end position="91"/>
    </location>
</feature>
<feature type="transmembrane region" description="Helical" evidence="9">
    <location>
        <begin position="189"/>
        <end position="209"/>
    </location>
</feature>
<evidence type="ECO:0000313" key="12">
    <source>
        <dbReference type="Xenbase" id="XB-GENE-17334710"/>
    </source>
</evidence>
<dbReference type="CTD" id="108709304"/>
<feature type="compositionally biased region" description="Polar residues" evidence="8">
    <location>
        <begin position="324"/>
        <end position="333"/>
    </location>
</feature>
<protein>
    <recommendedName>
        <fullName evidence="7">Vang-like protein</fullName>
    </recommendedName>
</protein>
<feature type="region of interest" description="Disordered" evidence="8">
    <location>
        <begin position="1"/>
        <end position="92"/>
    </location>
</feature>
<dbReference type="PANTHER" id="PTHR20886">
    <property type="entry name" value="VANG-LIKE PROTEIN"/>
    <property type="match status" value="1"/>
</dbReference>
<feature type="compositionally biased region" description="Basic residues" evidence="8">
    <location>
        <begin position="30"/>
        <end position="41"/>
    </location>
</feature>
<keyword evidence="5 7" id="KW-0472">Membrane</keyword>
<reference evidence="10" key="1">
    <citation type="submission" date="2024-06" db="UniProtKB">
        <authorList>
            <consortium name="RefSeq"/>
        </authorList>
    </citation>
    <scope>NUCLEOTIDE SEQUENCE [LARGE SCALE GENOMIC DNA]</scope>
    <source>
        <strain evidence="10">J_2021</strain>
    </source>
</reference>
<dbReference type="Pfam" id="PF06638">
    <property type="entry name" value="Strabismus"/>
    <property type="match status" value="1"/>
</dbReference>
<dbReference type="KEGG" id="xla:108709304"/>
<gene>
    <name evidence="11 12" type="primary">vangl1.S</name>
</gene>
<dbReference type="InterPro" id="IPR009539">
    <property type="entry name" value="VANGL"/>
</dbReference>
<keyword evidence="2 7" id="KW-1003">Cell membrane</keyword>
<feature type="region of interest" description="Disordered" evidence="8">
    <location>
        <begin position="304"/>
        <end position="333"/>
    </location>
</feature>
<keyword evidence="3 9" id="KW-0812">Transmembrane</keyword>
<dbReference type="GeneID" id="108709304"/>
<feature type="compositionally biased region" description="Basic and acidic residues" evidence="8">
    <location>
        <begin position="1"/>
        <end position="13"/>
    </location>
</feature>
<evidence type="ECO:0000256" key="7">
    <source>
        <dbReference type="PIRNR" id="PIRNR007991"/>
    </source>
</evidence>
<reference evidence="11" key="2">
    <citation type="submission" date="2025-08" db="UniProtKB">
        <authorList>
            <consortium name="RefSeq"/>
        </authorList>
    </citation>
    <scope>IDENTIFICATION</scope>
    <source>
        <strain evidence="11">J_2021</strain>
        <tissue evidence="11">Erythrocytes</tissue>
    </source>
</reference>
<organism evidence="10 11">
    <name type="scientific">Xenopus laevis</name>
    <name type="common">African clawed frog</name>
    <dbReference type="NCBI Taxonomy" id="8355"/>
    <lineage>
        <taxon>Eukaryota</taxon>
        <taxon>Metazoa</taxon>
        <taxon>Chordata</taxon>
        <taxon>Craniata</taxon>
        <taxon>Vertebrata</taxon>
        <taxon>Euteleostomi</taxon>
        <taxon>Amphibia</taxon>
        <taxon>Batrachia</taxon>
        <taxon>Anura</taxon>
        <taxon>Pipoidea</taxon>
        <taxon>Pipidae</taxon>
        <taxon>Xenopodinae</taxon>
        <taxon>Xenopus</taxon>
        <taxon>Xenopus</taxon>
    </lineage>
</organism>
<evidence type="ECO:0000256" key="2">
    <source>
        <dbReference type="ARBA" id="ARBA00022475"/>
    </source>
</evidence>
<evidence type="ECO:0000256" key="4">
    <source>
        <dbReference type="ARBA" id="ARBA00022989"/>
    </source>
</evidence>